<accession>A0AAE1AKH4</accession>
<dbReference type="PANTHER" id="PTHR37162">
    <property type="entry name" value="HAT FAMILY DIMERISATION DOMAINCONTAINING PROTEIN-RELATED"/>
    <property type="match status" value="1"/>
</dbReference>
<evidence type="ECO:0000313" key="1">
    <source>
        <dbReference type="EMBL" id="KAK3789308.1"/>
    </source>
</evidence>
<protein>
    <recommendedName>
        <fullName evidence="3">DUF4371 domain-containing protein</fullName>
    </recommendedName>
</protein>
<gene>
    <name evidence="1" type="ORF">RRG08_001698</name>
</gene>
<evidence type="ECO:0008006" key="3">
    <source>
        <dbReference type="Google" id="ProtNLM"/>
    </source>
</evidence>
<evidence type="ECO:0000313" key="2">
    <source>
        <dbReference type="Proteomes" id="UP001283361"/>
    </source>
</evidence>
<organism evidence="1 2">
    <name type="scientific">Elysia crispata</name>
    <name type="common">lettuce slug</name>
    <dbReference type="NCBI Taxonomy" id="231223"/>
    <lineage>
        <taxon>Eukaryota</taxon>
        <taxon>Metazoa</taxon>
        <taxon>Spiralia</taxon>
        <taxon>Lophotrochozoa</taxon>
        <taxon>Mollusca</taxon>
        <taxon>Gastropoda</taxon>
        <taxon>Heterobranchia</taxon>
        <taxon>Euthyneura</taxon>
        <taxon>Panpulmonata</taxon>
        <taxon>Sacoglossa</taxon>
        <taxon>Placobranchoidea</taxon>
        <taxon>Plakobranchidae</taxon>
        <taxon>Elysia</taxon>
    </lineage>
</organism>
<comment type="caution">
    <text evidence="1">The sequence shown here is derived from an EMBL/GenBank/DDBJ whole genome shotgun (WGS) entry which is preliminary data.</text>
</comment>
<reference evidence="1" key="1">
    <citation type="journal article" date="2023" name="G3 (Bethesda)">
        <title>A reference genome for the long-term kleptoplast-retaining sea slug Elysia crispata morphotype clarki.</title>
        <authorList>
            <person name="Eastman K.E."/>
            <person name="Pendleton A.L."/>
            <person name="Shaikh M.A."/>
            <person name="Suttiyut T."/>
            <person name="Ogas R."/>
            <person name="Tomko P."/>
            <person name="Gavelis G."/>
            <person name="Widhalm J.R."/>
            <person name="Wisecaver J.H."/>
        </authorList>
    </citation>
    <scope>NUCLEOTIDE SEQUENCE</scope>
    <source>
        <strain evidence="1">ECLA1</strain>
    </source>
</reference>
<keyword evidence="2" id="KW-1185">Reference proteome</keyword>
<dbReference type="AlphaFoldDB" id="A0AAE1AKH4"/>
<dbReference type="PANTHER" id="PTHR37162:SF1">
    <property type="entry name" value="BED-TYPE DOMAIN-CONTAINING PROTEIN"/>
    <property type="match status" value="1"/>
</dbReference>
<proteinExistence type="predicted"/>
<dbReference type="SUPFAM" id="SSF53098">
    <property type="entry name" value="Ribonuclease H-like"/>
    <property type="match status" value="1"/>
</dbReference>
<dbReference type="Proteomes" id="UP001283361">
    <property type="component" value="Unassembled WGS sequence"/>
</dbReference>
<sequence length="366" mass="42272">MIDESTDVPIQKLLCITISYVCDSEGVQYAFLGLFPVLETNAQSLYETLERELKGFGLNIEDCIGFASDGASVMVGNKNSVWTRIKEKAPNCIQLKCICHSLALCIQHAFNKLPSNLGFLLKEIPNWFSHSDLRRQDFIQLFETMNTEHDSEQVITQPKPFLKVSTTRWLVRRKLLYNLLLNWEELILYFTSAEIHAQQDCKFKARLLKEMLLDPVNKLLFHFAIPVVQEFERVVNSLFQSSKMDPLVLNKELFLLHSSLTARIFHDDGSKKELRSCDYGCKFEMELQKYMHNVKEDKQAAEIRINDTVFRCHSMLEEAFVQVEKRLPPSMEVFKGLGALNPQKVLSQVEKACFKDLPSKFLMDDN</sequence>
<dbReference type="EMBL" id="JAWDGP010001678">
    <property type="protein sequence ID" value="KAK3789308.1"/>
    <property type="molecule type" value="Genomic_DNA"/>
</dbReference>
<name>A0AAE1AKH4_9GAST</name>
<dbReference type="InterPro" id="IPR012337">
    <property type="entry name" value="RNaseH-like_sf"/>
</dbReference>